<reference evidence="2" key="2">
    <citation type="submission" date="2021-04" db="EMBL/GenBank/DDBJ databases">
        <authorList>
            <person name="Podell S."/>
        </authorList>
    </citation>
    <scope>NUCLEOTIDE SEQUENCE</scope>
    <source>
        <strain evidence="2">Hildebrandi</strain>
    </source>
</reference>
<feature type="compositionally biased region" description="Low complexity" evidence="1">
    <location>
        <begin position="138"/>
        <end position="171"/>
    </location>
</feature>
<evidence type="ECO:0000313" key="2">
    <source>
        <dbReference type="EMBL" id="KAG7341343.1"/>
    </source>
</evidence>
<feature type="compositionally biased region" description="Acidic residues" evidence="1">
    <location>
        <begin position="89"/>
        <end position="120"/>
    </location>
</feature>
<dbReference type="AlphaFoldDB" id="A0A9K3KE61"/>
<reference evidence="2" key="1">
    <citation type="journal article" date="2021" name="Sci. Rep.">
        <title>Diploid genomic architecture of Nitzschia inconspicua, an elite biomass production diatom.</title>
        <authorList>
            <person name="Oliver A."/>
            <person name="Podell S."/>
            <person name="Pinowska A."/>
            <person name="Traller J.C."/>
            <person name="Smith S.R."/>
            <person name="McClure R."/>
            <person name="Beliaev A."/>
            <person name="Bohutskyi P."/>
            <person name="Hill E.A."/>
            <person name="Rabines A."/>
            <person name="Zheng H."/>
            <person name="Allen L.Z."/>
            <person name="Kuo A."/>
            <person name="Grigoriev I.V."/>
            <person name="Allen A.E."/>
            <person name="Hazlebeck D."/>
            <person name="Allen E.E."/>
        </authorList>
    </citation>
    <scope>NUCLEOTIDE SEQUENCE</scope>
    <source>
        <strain evidence="2">Hildebrandi</strain>
    </source>
</reference>
<dbReference type="EMBL" id="JAGRRH010000026">
    <property type="protein sequence ID" value="KAG7341343.1"/>
    <property type="molecule type" value="Genomic_DNA"/>
</dbReference>
<keyword evidence="3" id="KW-1185">Reference proteome</keyword>
<proteinExistence type="predicted"/>
<dbReference type="Proteomes" id="UP000693970">
    <property type="component" value="Unassembled WGS sequence"/>
</dbReference>
<feature type="compositionally biased region" description="Acidic residues" evidence="1">
    <location>
        <begin position="62"/>
        <end position="71"/>
    </location>
</feature>
<protein>
    <submittedName>
        <fullName evidence="2">Uncharacterized protein</fullName>
    </submittedName>
</protein>
<organism evidence="2 3">
    <name type="scientific">Nitzschia inconspicua</name>
    <dbReference type="NCBI Taxonomy" id="303405"/>
    <lineage>
        <taxon>Eukaryota</taxon>
        <taxon>Sar</taxon>
        <taxon>Stramenopiles</taxon>
        <taxon>Ochrophyta</taxon>
        <taxon>Bacillariophyta</taxon>
        <taxon>Bacillariophyceae</taxon>
        <taxon>Bacillariophycidae</taxon>
        <taxon>Bacillariales</taxon>
        <taxon>Bacillariaceae</taxon>
        <taxon>Nitzschia</taxon>
    </lineage>
</organism>
<gene>
    <name evidence="2" type="ORF">IV203_023294</name>
</gene>
<accession>A0A9K3KE61</accession>
<evidence type="ECO:0000256" key="1">
    <source>
        <dbReference type="SAM" id="MobiDB-lite"/>
    </source>
</evidence>
<feature type="region of interest" description="Disordered" evidence="1">
    <location>
        <begin position="46"/>
        <end position="171"/>
    </location>
</feature>
<comment type="caution">
    <text evidence="2">The sequence shown here is derived from an EMBL/GenBank/DDBJ whole genome shotgun (WGS) entry which is preliminary data.</text>
</comment>
<dbReference type="OrthoDB" id="74703at2759"/>
<evidence type="ECO:0000313" key="3">
    <source>
        <dbReference type="Proteomes" id="UP000693970"/>
    </source>
</evidence>
<name>A0A9K3KE61_9STRA</name>
<sequence>MITIFTSLDFYHYHIIVISFVLGDLFGYTGIVEELEQPIVVFTEMSSEEEEFNDSNHAMNGDVEEGEDDNNDNGGRKRRSSRGAMSYNEADEDDDDDDEEEEDNEASGGGDDEEDDDDDVPLASLKSSSPTKKKKTTPSKTKTAKPPATTKKKPTTTSSATKATSSSNATTTTVEYASPSFALYGSECKKGELIQKLLCRWWYAITWPDPTTLPDKPPPHYDAMDGFPGVYVCTAGEEVGTIKDMRDKSKAPNFNNFAKMKSEELRDLLIKAIQEQKRQLIAAEGAGTGTEKELNVILKWAEKVNTDKADKDAAKILKASKLTLAE</sequence>